<sequence>MATTRMGTRLPRRKRTSSSSTTSSTVKSILFGIAVAYGASYLTGAIQFMRDFVHDMGLLRGEIASLNSNSCTPVAFSSNQQSKEEKRDKEKVWLEGCEDVHVHQRSGLAFAPCAKDVESRKVWFPPAAKLNKEDSRLDEWLKDVLVVYNIETKAAQAMELVGFPADMDRLFLGMDIFEDPVTPASETEELVLTLFVINHRRTGSVVEVFEYTRHKDEKESGSLGVVRYVETIASDLIRTPNDVVAIGRRSFYVTNDHYYKQGFMRHIEGFGRRPWGDVVFYSPEATFIAYNGIASSNGITTNSNRTLIYVSAFHGGTLDIFRPGYTDTPSTSEKKGTVEDLNRLIFVESVKLGFTNDNVFYDALTDSLLIAGHSKVLELAAGFEEPEGVPMQSASKVVQVTRNWAQQQPFQRSSSSWFSLSRVGDQPKDRYLVKTVLEDSGRGVGGISTATTAALYRRRTGDGQ</sequence>
<evidence type="ECO:0000313" key="8">
    <source>
        <dbReference type="Proteomes" id="UP000748756"/>
    </source>
</evidence>
<feature type="region of interest" description="Disordered" evidence="6">
    <location>
        <begin position="1"/>
        <end position="21"/>
    </location>
</feature>
<keyword evidence="4" id="KW-0325">Glycoprotein</keyword>
<organism evidence="7 8">
    <name type="scientific">Linnemannia schmuckeri</name>
    <dbReference type="NCBI Taxonomy" id="64567"/>
    <lineage>
        <taxon>Eukaryota</taxon>
        <taxon>Fungi</taxon>
        <taxon>Fungi incertae sedis</taxon>
        <taxon>Mucoromycota</taxon>
        <taxon>Mortierellomycotina</taxon>
        <taxon>Mortierellomycetes</taxon>
        <taxon>Mortierellales</taxon>
        <taxon>Mortierellaceae</taxon>
        <taxon>Linnemannia</taxon>
    </lineage>
</organism>
<comment type="caution">
    <text evidence="7">The sequence shown here is derived from an EMBL/GenBank/DDBJ whole genome shotgun (WGS) entry which is preliminary data.</text>
</comment>
<feature type="binding site" evidence="5">
    <location>
        <position position="357"/>
    </location>
    <ligand>
        <name>Ca(2+)</name>
        <dbReference type="ChEBI" id="CHEBI:29108"/>
        <label>1</label>
        <note>catalytic</note>
    </ligand>
</feature>
<evidence type="ECO:0000256" key="4">
    <source>
        <dbReference type="ARBA" id="ARBA00023180"/>
    </source>
</evidence>
<feature type="binding site" evidence="5">
    <location>
        <position position="297"/>
    </location>
    <ligand>
        <name>Ca(2+)</name>
        <dbReference type="ChEBI" id="CHEBI:29108"/>
        <label>1</label>
        <note>catalytic</note>
    </ligand>
</feature>
<evidence type="ECO:0000256" key="1">
    <source>
        <dbReference type="ARBA" id="ARBA00008595"/>
    </source>
</evidence>
<gene>
    <name evidence="7" type="ORF">BG015_009924</name>
</gene>
<dbReference type="Gene3D" id="2.120.10.30">
    <property type="entry name" value="TolB, C-terminal domain"/>
    <property type="match status" value="1"/>
</dbReference>
<keyword evidence="3" id="KW-1015">Disulfide bond</keyword>
<evidence type="ECO:0000313" key="7">
    <source>
        <dbReference type="EMBL" id="KAF9148341.1"/>
    </source>
</evidence>
<keyword evidence="2" id="KW-0378">Hydrolase</keyword>
<reference evidence="7" key="1">
    <citation type="journal article" date="2020" name="Fungal Divers.">
        <title>Resolving the Mortierellaceae phylogeny through synthesis of multi-gene phylogenetics and phylogenomics.</title>
        <authorList>
            <person name="Vandepol N."/>
            <person name="Liber J."/>
            <person name="Desiro A."/>
            <person name="Na H."/>
            <person name="Kennedy M."/>
            <person name="Barry K."/>
            <person name="Grigoriev I.V."/>
            <person name="Miller A.N."/>
            <person name="O'Donnell K."/>
            <person name="Stajich J.E."/>
            <person name="Bonito G."/>
        </authorList>
    </citation>
    <scope>NUCLEOTIDE SEQUENCE</scope>
    <source>
        <strain evidence="7">NRRL 6426</strain>
    </source>
</reference>
<dbReference type="SUPFAM" id="SSF63829">
    <property type="entry name" value="Calcium-dependent phosphotriesterase"/>
    <property type="match status" value="1"/>
</dbReference>
<dbReference type="GO" id="GO:0046872">
    <property type="term" value="F:metal ion binding"/>
    <property type="evidence" value="ECO:0007669"/>
    <property type="project" value="UniProtKB-KW"/>
</dbReference>
<evidence type="ECO:0000256" key="6">
    <source>
        <dbReference type="SAM" id="MobiDB-lite"/>
    </source>
</evidence>
<keyword evidence="5" id="KW-0106">Calcium</keyword>
<dbReference type="PANTHER" id="PTHR11799:SF12">
    <property type="entry name" value="PARAOXONASE-RELATED"/>
    <property type="match status" value="1"/>
</dbReference>
<keyword evidence="8" id="KW-1185">Reference proteome</keyword>
<proteinExistence type="inferred from homology"/>
<evidence type="ECO:0000256" key="3">
    <source>
        <dbReference type="ARBA" id="ARBA00023157"/>
    </source>
</evidence>
<evidence type="ECO:0000256" key="2">
    <source>
        <dbReference type="ARBA" id="ARBA00022801"/>
    </source>
</evidence>
<dbReference type="InterPro" id="IPR051288">
    <property type="entry name" value="Serum_paraoxonase/arylesterase"/>
</dbReference>
<keyword evidence="5" id="KW-0479">Metal-binding</keyword>
<protein>
    <submittedName>
        <fullName evidence="7">Uncharacterized protein</fullName>
    </submittedName>
</protein>
<dbReference type="EMBL" id="JAAAUQ010000674">
    <property type="protein sequence ID" value="KAF9148341.1"/>
    <property type="molecule type" value="Genomic_DNA"/>
</dbReference>
<dbReference type="InterPro" id="IPR002640">
    <property type="entry name" value="Arylesterase"/>
</dbReference>
<feature type="binding site" evidence="5">
    <location>
        <position position="99"/>
    </location>
    <ligand>
        <name>Ca(2+)</name>
        <dbReference type="ChEBI" id="CHEBI:29108"/>
        <label>1</label>
        <note>catalytic</note>
    </ligand>
</feature>
<feature type="binding site" evidence="5">
    <location>
        <position position="242"/>
    </location>
    <ligand>
        <name>Ca(2+)</name>
        <dbReference type="ChEBI" id="CHEBI:29108"/>
        <label>1</label>
        <note>catalytic</note>
    </ligand>
</feature>
<comment type="cofactor">
    <cofactor evidence="5">
        <name>Ca(2+)</name>
        <dbReference type="ChEBI" id="CHEBI:29108"/>
    </cofactor>
    <text evidence="5">Binds 2 calcium ions per subunit.</text>
</comment>
<dbReference type="Proteomes" id="UP000748756">
    <property type="component" value="Unassembled WGS sequence"/>
</dbReference>
<name>A0A9P5V9K8_9FUNG</name>
<dbReference type="PANTHER" id="PTHR11799">
    <property type="entry name" value="PARAOXONASE"/>
    <property type="match status" value="1"/>
</dbReference>
<evidence type="ECO:0000256" key="5">
    <source>
        <dbReference type="PIRSR" id="PIRSR602640-2"/>
    </source>
</evidence>
<dbReference type="OrthoDB" id="5307922at2759"/>
<dbReference type="Pfam" id="PF01731">
    <property type="entry name" value="Arylesterase"/>
    <property type="match status" value="1"/>
</dbReference>
<accession>A0A9P5V9K8</accession>
<comment type="similarity">
    <text evidence="1">Belongs to the paraoxonase family.</text>
</comment>
<feature type="binding site" evidence="5">
    <location>
        <position position="358"/>
    </location>
    <ligand>
        <name>Ca(2+)</name>
        <dbReference type="ChEBI" id="CHEBI:29108"/>
        <label>1</label>
        <note>catalytic</note>
    </ligand>
</feature>
<dbReference type="GO" id="GO:0004064">
    <property type="term" value="F:arylesterase activity"/>
    <property type="evidence" value="ECO:0007669"/>
    <property type="project" value="InterPro"/>
</dbReference>
<dbReference type="AlphaFoldDB" id="A0A9P5V9K8"/>
<feature type="non-terminal residue" evidence="7">
    <location>
        <position position="1"/>
    </location>
</feature>
<feature type="binding site" evidence="5">
    <location>
        <position position="241"/>
    </location>
    <ligand>
        <name>Ca(2+)</name>
        <dbReference type="ChEBI" id="CHEBI:29108"/>
        <label>1</label>
        <note>catalytic</note>
    </ligand>
</feature>
<dbReference type="InterPro" id="IPR011042">
    <property type="entry name" value="6-blade_b-propeller_TolB-like"/>
</dbReference>